<dbReference type="AlphaFoldDB" id="A0A261SJH7"/>
<comment type="caution">
    <text evidence="2">The sequence shown here is derived from an EMBL/GenBank/DDBJ whole genome shotgun (WGS) entry which is preliminary data.</text>
</comment>
<evidence type="ECO:0000313" key="2">
    <source>
        <dbReference type="EMBL" id="OZI37092.1"/>
    </source>
</evidence>
<feature type="transmembrane region" description="Helical" evidence="1">
    <location>
        <begin position="43"/>
        <end position="59"/>
    </location>
</feature>
<feature type="transmembrane region" description="Helical" evidence="1">
    <location>
        <begin position="71"/>
        <end position="90"/>
    </location>
</feature>
<organism evidence="2 3">
    <name type="scientific">Bordetella genomosp. 10</name>
    <dbReference type="NCBI Taxonomy" id="1416804"/>
    <lineage>
        <taxon>Bacteria</taxon>
        <taxon>Pseudomonadati</taxon>
        <taxon>Pseudomonadota</taxon>
        <taxon>Betaproteobacteria</taxon>
        <taxon>Burkholderiales</taxon>
        <taxon>Alcaligenaceae</taxon>
        <taxon>Bordetella</taxon>
    </lineage>
</organism>
<gene>
    <name evidence="2" type="ORF">CAL29_01260</name>
</gene>
<proteinExistence type="predicted"/>
<dbReference type="Proteomes" id="UP000216020">
    <property type="component" value="Unassembled WGS sequence"/>
</dbReference>
<reference evidence="3" key="1">
    <citation type="submission" date="2017-05" db="EMBL/GenBank/DDBJ databases">
        <title>Complete and WGS of Bordetella genogroups.</title>
        <authorList>
            <person name="Spilker T."/>
            <person name="Lipuma J."/>
        </authorList>
    </citation>
    <scope>NUCLEOTIDE SEQUENCE [LARGE SCALE GENOMIC DNA]</scope>
    <source>
        <strain evidence="3">AU16122</strain>
    </source>
</reference>
<name>A0A261SJH7_9BORD</name>
<keyword evidence="1" id="KW-1133">Transmembrane helix</keyword>
<keyword evidence="1" id="KW-0472">Membrane</keyword>
<sequence>MKRIVVGLIFSFLMFFVALCFFGAARGNDTLHFPGIGIEPAELGKLLLLAALLILPFWLTLQIDARRRTRLTRYAILASLAVLAFFPLPFQGELRHPATNRDGTPMIDQTFNDGRRVQAFDGLFGYAPFWNSYYVRPARHPDYDRRNNETRDLQEGNAFWGKRTSYRLYPDNEKDDRECREAVAWHLLGFYYDDRKDRRMPFEMSPKTDPLCRPVQVPEGLVRRDRPVIGIPALPGG</sequence>
<dbReference type="EMBL" id="NEVM01000001">
    <property type="protein sequence ID" value="OZI37092.1"/>
    <property type="molecule type" value="Genomic_DNA"/>
</dbReference>
<evidence type="ECO:0000313" key="3">
    <source>
        <dbReference type="Proteomes" id="UP000216020"/>
    </source>
</evidence>
<evidence type="ECO:0000256" key="1">
    <source>
        <dbReference type="SAM" id="Phobius"/>
    </source>
</evidence>
<keyword evidence="1" id="KW-0812">Transmembrane</keyword>
<dbReference type="RefSeq" id="WP_094851199.1">
    <property type="nucleotide sequence ID" value="NZ_NEVM01000001.1"/>
</dbReference>
<protein>
    <submittedName>
        <fullName evidence="2">Uncharacterized protein</fullName>
    </submittedName>
</protein>
<keyword evidence="3" id="KW-1185">Reference proteome</keyword>
<dbReference type="OrthoDB" id="8684880at2"/>
<accession>A0A261SJH7</accession>